<accession>A0A1F2WJ90</accession>
<dbReference type="EMBL" id="MELK01000040">
    <property type="protein sequence ID" value="OFW56903.1"/>
    <property type="molecule type" value="Genomic_DNA"/>
</dbReference>
<reference evidence="2 3" key="1">
    <citation type="journal article" date="2016" name="Nat. Commun.">
        <title>Thousands of microbial genomes shed light on interconnected biogeochemical processes in an aquifer system.</title>
        <authorList>
            <person name="Anantharaman K."/>
            <person name="Brown C.T."/>
            <person name="Hug L.A."/>
            <person name="Sharon I."/>
            <person name="Castelle C.J."/>
            <person name="Probst A.J."/>
            <person name="Thomas B.C."/>
            <person name="Singh A."/>
            <person name="Wilkins M.J."/>
            <person name="Karaoz U."/>
            <person name="Brodie E.L."/>
            <person name="Williams K.H."/>
            <person name="Hubbard S.S."/>
            <person name="Banfield J.F."/>
        </authorList>
    </citation>
    <scope>NUCLEOTIDE SEQUENCE [LARGE SCALE GENOMIC DNA]</scope>
</reference>
<keyword evidence="1" id="KW-0472">Membrane</keyword>
<dbReference type="Proteomes" id="UP000177876">
    <property type="component" value="Unassembled WGS sequence"/>
</dbReference>
<name>A0A1F2WJ90_9ACTN</name>
<dbReference type="STRING" id="1797197.A2Y75_07000"/>
<sequence length="236" mass="26672">MECPECGYKNPPGRRHCEECGERLVDIEALKARARRRTQREAAQYRREAERSGLGAEEAERRRRRSRRRAKPWVGALILGVLIILIVVIIVVVTSGGMSAPEDAVIGFYKAIKNRDVTAYIKHIDMYMYNDVVAGVYQPDLYGIGIDYDSYVLENLKTRLVKEDGNIAEVEVISGYFEGIYDDGARSGGVDFSLHPRLVSLHKEEGSWVVDNYNLMKLPYPIPEITQDESLSSEGD</sequence>
<organism evidence="2 3">
    <name type="scientific">Candidatus Solincola sediminis</name>
    <dbReference type="NCBI Taxonomy" id="1797199"/>
    <lineage>
        <taxon>Bacteria</taxon>
        <taxon>Bacillati</taxon>
        <taxon>Actinomycetota</taxon>
        <taxon>Candidatus Geothermincolia</taxon>
        <taxon>Candidatus Geothermincolales</taxon>
        <taxon>Candidatus Geothermincolaceae</taxon>
        <taxon>Candidatus Solincola</taxon>
    </lineage>
</organism>
<gene>
    <name evidence="2" type="ORF">A2Y75_07000</name>
</gene>
<keyword evidence="1" id="KW-1133">Transmembrane helix</keyword>
<protein>
    <recommendedName>
        <fullName evidence="4">Zinc ribbon domain-containing protein</fullName>
    </recommendedName>
</protein>
<keyword evidence="1" id="KW-0812">Transmembrane</keyword>
<dbReference type="AlphaFoldDB" id="A0A1F2WJ90"/>
<evidence type="ECO:0000313" key="2">
    <source>
        <dbReference type="EMBL" id="OFW56903.1"/>
    </source>
</evidence>
<evidence type="ECO:0000256" key="1">
    <source>
        <dbReference type="SAM" id="Phobius"/>
    </source>
</evidence>
<proteinExistence type="predicted"/>
<evidence type="ECO:0000313" key="3">
    <source>
        <dbReference type="Proteomes" id="UP000177876"/>
    </source>
</evidence>
<feature type="transmembrane region" description="Helical" evidence="1">
    <location>
        <begin position="72"/>
        <end position="93"/>
    </location>
</feature>
<comment type="caution">
    <text evidence="2">The sequence shown here is derived from an EMBL/GenBank/DDBJ whole genome shotgun (WGS) entry which is preliminary data.</text>
</comment>
<evidence type="ECO:0008006" key="4">
    <source>
        <dbReference type="Google" id="ProtNLM"/>
    </source>
</evidence>